<comment type="caution">
    <text evidence="4">The sequence shown here is derived from an EMBL/GenBank/DDBJ whole genome shotgun (WGS) entry which is preliminary data.</text>
</comment>
<reference evidence="4" key="1">
    <citation type="submission" date="2021-03" db="EMBL/GenBank/DDBJ databases">
        <authorList>
            <person name="Jaffe A."/>
        </authorList>
    </citation>
    <scope>NUCLEOTIDE SEQUENCE</scope>
    <source>
        <strain evidence="4">RIFCSPHIGHO2_01_FULL_GW2011_AR10_43_9</strain>
    </source>
</reference>
<name>A0A8T4L1R0_9ARCH</name>
<dbReference type="InterPro" id="IPR008146">
    <property type="entry name" value="Gln_synth_cat_dom"/>
</dbReference>
<dbReference type="Proteomes" id="UP000683213">
    <property type="component" value="Unassembled WGS sequence"/>
</dbReference>
<evidence type="ECO:0000259" key="3">
    <source>
        <dbReference type="Pfam" id="PF00120"/>
    </source>
</evidence>
<gene>
    <name evidence="4" type="ORF">J4224_00190</name>
</gene>
<reference evidence="4" key="2">
    <citation type="submission" date="2021-05" db="EMBL/GenBank/DDBJ databases">
        <title>Protein family content uncovers lineage relationships and bacterial pathway maintenance mechanisms in DPANN archaea.</title>
        <authorList>
            <person name="Castelle C.J."/>
            <person name="Meheust R."/>
            <person name="Jaffe A.L."/>
            <person name="Seitz K."/>
            <person name="Gong X."/>
            <person name="Baker B.J."/>
            <person name="Banfield J.F."/>
        </authorList>
    </citation>
    <scope>NUCLEOTIDE SEQUENCE</scope>
    <source>
        <strain evidence="4">RIFCSPHIGHO2_01_FULL_GW2011_AR10_43_9</strain>
    </source>
</reference>
<feature type="domain" description="GS catalytic" evidence="3">
    <location>
        <begin position="1"/>
        <end position="57"/>
    </location>
</feature>
<dbReference type="PANTHER" id="PTHR43785:SF12">
    <property type="entry name" value="TYPE-1 GLUTAMINE SYNTHETASE 2"/>
    <property type="match status" value="1"/>
</dbReference>
<dbReference type="GO" id="GO:0004356">
    <property type="term" value="F:glutamine synthetase activity"/>
    <property type="evidence" value="ECO:0007669"/>
    <property type="project" value="InterPro"/>
</dbReference>
<protein>
    <submittedName>
        <fullName evidence="4">Glutamine synthetase</fullName>
    </submittedName>
</protein>
<feature type="non-terminal residue" evidence="4">
    <location>
        <position position="1"/>
    </location>
</feature>
<evidence type="ECO:0000256" key="1">
    <source>
        <dbReference type="ARBA" id="ARBA00022598"/>
    </source>
</evidence>
<evidence type="ECO:0000256" key="2">
    <source>
        <dbReference type="RuleBase" id="RU000384"/>
    </source>
</evidence>
<organism evidence="4 5">
    <name type="scientific">Candidatus Iainarchaeum sp</name>
    <dbReference type="NCBI Taxonomy" id="3101447"/>
    <lineage>
        <taxon>Archaea</taxon>
        <taxon>Candidatus Iainarchaeota</taxon>
        <taxon>Candidatus Iainarchaeia</taxon>
        <taxon>Candidatus Iainarchaeales</taxon>
        <taxon>Candidatus Iainarchaeaceae</taxon>
        <taxon>Candidatus Iainarchaeum</taxon>
    </lineage>
</organism>
<dbReference type="AlphaFoldDB" id="A0A8T4L1R0"/>
<comment type="similarity">
    <text evidence="2">Belongs to the glutamine synthetase family.</text>
</comment>
<evidence type="ECO:0000313" key="4">
    <source>
        <dbReference type="EMBL" id="MBS3058830.1"/>
    </source>
</evidence>
<dbReference type="InterPro" id="IPR014746">
    <property type="entry name" value="Gln_synth/guanido_kin_cat_dom"/>
</dbReference>
<keyword evidence="1" id="KW-0436">Ligase</keyword>
<dbReference type="EMBL" id="JAGVWF010000003">
    <property type="protein sequence ID" value="MBS3058830.1"/>
    <property type="molecule type" value="Genomic_DNA"/>
</dbReference>
<sequence>GIKTLPYSLREAVEELKNDSVLVETLGEHAFKQYVEAKTAEYDEYRLQVTQWEIERYLEKI</sequence>
<evidence type="ECO:0000313" key="5">
    <source>
        <dbReference type="Proteomes" id="UP000683213"/>
    </source>
</evidence>
<dbReference type="SUPFAM" id="SSF55931">
    <property type="entry name" value="Glutamine synthetase/guanido kinase"/>
    <property type="match status" value="1"/>
</dbReference>
<dbReference type="PANTHER" id="PTHR43785">
    <property type="entry name" value="GAMMA-GLUTAMYLPUTRESCINE SYNTHETASE"/>
    <property type="match status" value="1"/>
</dbReference>
<accession>A0A8T4L1R0</accession>
<proteinExistence type="inferred from homology"/>
<dbReference type="Pfam" id="PF00120">
    <property type="entry name" value="Gln-synt_C"/>
    <property type="match status" value="1"/>
</dbReference>
<dbReference type="Gene3D" id="3.30.590.10">
    <property type="entry name" value="Glutamine synthetase/guanido kinase, catalytic domain"/>
    <property type="match status" value="1"/>
</dbReference>